<proteinExistence type="predicted"/>
<protein>
    <submittedName>
        <fullName evidence="4">Uncharacterized protein</fullName>
    </submittedName>
</protein>
<dbReference type="InterPro" id="IPR057429">
    <property type="entry name" value="WH_eIF2D"/>
</dbReference>
<keyword evidence="5" id="KW-1185">Reference proteome</keyword>
<dbReference type="SUPFAM" id="SSF55159">
    <property type="entry name" value="eIF1-like"/>
    <property type="match status" value="1"/>
</dbReference>
<dbReference type="GO" id="GO:0001731">
    <property type="term" value="P:formation of translation preinitiation complex"/>
    <property type="evidence" value="ECO:0007669"/>
    <property type="project" value="InterPro"/>
</dbReference>
<dbReference type="InterPro" id="IPR036877">
    <property type="entry name" value="SUI1_dom_sf"/>
</dbReference>
<dbReference type="Pfam" id="PF25304">
    <property type="entry name" value="WHD_eIF2D"/>
    <property type="match status" value="1"/>
</dbReference>
<accession>A0A167W8P4</accession>
<dbReference type="AlphaFoldDB" id="A0A167W8P4"/>
<reference evidence="4 5" key="1">
    <citation type="journal article" date="2016" name="Mol. Biol. Evol.">
        <title>Comparative Genomics of Early-Diverging Mushroom-Forming Fungi Provides Insights into the Origins of Lignocellulose Decay Capabilities.</title>
        <authorList>
            <person name="Nagy L.G."/>
            <person name="Riley R."/>
            <person name="Tritt A."/>
            <person name="Adam C."/>
            <person name="Daum C."/>
            <person name="Floudas D."/>
            <person name="Sun H."/>
            <person name="Yadav J.S."/>
            <person name="Pangilinan J."/>
            <person name="Larsson K.H."/>
            <person name="Matsuura K."/>
            <person name="Barry K."/>
            <person name="Labutti K."/>
            <person name="Kuo R."/>
            <person name="Ohm R.A."/>
            <person name="Bhattacharya S.S."/>
            <person name="Shirouzu T."/>
            <person name="Yoshinaga Y."/>
            <person name="Martin F.M."/>
            <person name="Grigoriev I.V."/>
            <person name="Hibbett D.S."/>
        </authorList>
    </citation>
    <scope>NUCLEOTIDE SEQUENCE [LARGE SCALE GENOMIC DNA]</scope>
    <source>
        <strain evidence="4 5">CBS 109695</strain>
    </source>
</reference>
<feature type="domain" description="SUI1" evidence="2">
    <location>
        <begin position="356"/>
        <end position="429"/>
    </location>
</feature>
<organism evidence="4 5">
    <name type="scientific">Athelia psychrophila</name>
    <dbReference type="NCBI Taxonomy" id="1759441"/>
    <lineage>
        <taxon>Eukaryota</taxon>
        <taxon>Fungi</taxon>
        <taxon>Dikarya</taxon>
        <taxon>Basidiomycota</taxon>
        <taxon>Agaricomycotina</taxon>
        <taxon>Agaricomycetes</taxon>
        <taxon>Agaricomycetidae</taxon>
        <taxon>Atheliales</taxon>
        <taxon>Atheliaceae</taxon>
        <taxon>Athelia</taxon>
    </lineage>
</organism>
<dbReference type="InterPro" id="IPR039757">
    <property type="entry name" value="EIF2D"/>
</dbReference>
<dbReference type="Pfam" id="PF26291">
    <property type="entry name" value="SWIB_eIF2D"/>
    <property type="match status" value="1"/>
</dbReference>
<evidence type="ECO:0000259" key="3">
    <source>
        <dbReference type="PROSITE" id="PS51925"/>
    </source>
</evidence>
<name>A0A167W8P4_9AGAM</name>
<sequence>MIPGDGAPLAVDRMALSGEEVRARGEREDGEGRKGKVVLVLHTWKDCRWEMGSGGEVPAPRNGGGEVAEPEQREGEEQVEAQVGVADGQGQGQVEVADEVGFESTLSPQEVTSTLRTALLQSIATNLSKLPPGAWPITATIFYTTHILPFRPACPLSEATTSIDIKNSSHKSLTTFLKAAEKDGLVKLKELKASKGTELAVTGVFPKHIDVEAHRGYATLKDVEDTRAKKEQWAEAERKKVKDMEVKECWKAWQGTVAFVEAAGGSTSTLYTMPELKTFINGYIAAHALVNPNDQSYINLDMLLRSTITAKNNTEALEFMKRDELTRRVVDKMQPWHEITIDGKEPIIKKGALKPISVVAKIRQGKKVSTLISGFEPFLIAADVLAEELRRLCASATSVSPVQGKAAGMEVLVQGKQLNAVAGLLGARVPKRWIEVVYLSGKKK</sequence>
<dbReference type="STRING" id="436010.A0A167W8P4"/>
<dbReference type="PROSITE" id="PS51925">
    <property type="entry name" value="SWIB_MDM2"/>
    <property type="match status" value="1"/>
</dbReference>
<dbReference type="InterPro" id="IPR058886">
    <property type="entry name" value="SWIB_eIF2D"/>
</dbReference>
<dbReference type="EMBL" id="KV417817">
    <property type="protein sequence ID" value="KZP05820.1"/>
    <property type="molecule type" value="Genomic_DNA"/>
</dbReference>
<dbReference type="InterPro" id="IPR039759">
    <property type="entry name" value="eIF2D_SUI1"/>
</dbReference>
<dbReference type="Gene3D" id="3.30.780.10">
    <property type="entry name" value="SUI1-like domain"/>
    <property type="match status" value="1"/>
</dbReference>
<evidence type="ECO:0000259" key="2">
    <source>
        <dbReference type="PROSITE" id="PS50296"/>
    </source>
</evidence>
<dbReference type="Gene3D" id="3.10.400.20">
    <property type="match status" value="1"/>
</dbReference>
<dbReference type="GO" id="GO:0003743">
    <property type="term" value="F:translation initiation factor activity"/>
    <property type="evidence" value="ECO:0007669"/>
    <property type="project" value="InterPro"/>
</dbReference>
<dbReference type="PANTHER" id="PTHR12217">
    <property type="entry name" value="EUKARYOTIC TRANSLATION INITIATION FACTOR 2D"/>
    <property type="match status" value="1"/>
</dbReference>
<gene>
    <name evidence="4" type="ORF">FIBSPDRAFT_877106</name>
</gene>
<dbReference type="PROSITE" id="PS50296">
    <property type="entry name" value="SUI1"/>
    <property type="match status" value="1"/>
</dbReference>
<evidence type="ECO:0000256" key="1">
    <source>
        <dbReference type="SAM" id="MobiDB-lite"/>
    </source>
</evidence>
<dbReference type="SUPFAM" id="SSF47592">
    <property type="entry name" value="SWIB/MDM2 domain"/>
    <property type="match status" value="1"/>
</dbReference>
<dbReference type="PANTHER" id="PTHR12217:SF4">
    <property type="entry name" value="EUKARYOTIC TRANSLATION INITIATION FACTOR 2D"/>
    <property type="match status" value="1"/>
</dbReference>
<evidence type="ECO:0000313" key="4">
    <source>
        <dbReference type="EMBL" id="KZP05820.1"/>
    </source>
</evidence>
<evidence type="ECO:0000313" key="5">
    <source>
        <dbReference type="Proteomes" id="UP000076532"/>
    </source>
</evidence>
<dbReference type="Proteomes" id="UP000076532">
    <property type="component" value="Unassembled WGS sequence"/>
</dbReference>
<dbReference type="InterPro" id="IPR003121">
    <property type="entry name" value="SWIB_MDM2_domain"/>
</dbReference>
<dbReference type="InterPro" id="IPR001950">
    <property type="entry name" value="SUI1"/>
</dbReference>
<dbReference type="OrthoDB" id="199771at2759"/>
<dbReference type="InterPro" id="IPR036885">
    <property type="entry name" value="SWIB_MDM2_dom_sf"/>
</dbReference>
<dbReference type="Pfam" id="PF01253">
    <property type="entry name" value="SUI1"/>
    <property type="match status" value="1"/>
</dbReference>
<dbReference type="CDD" id="cd11608">
    <property type="entry name" value="eIF2D_C"/>
    <property type="match status" value="1"/>
</dbReference>
<feature type="region of interest" description="Disordered" evidence="1">
    <location>
        <begin position="51"/>
        <end position="73"/>
    </location>
</feature>
<feature type="domain" description="DM2" evidence="3">
    <location>
        <begin position="248"/>
        <end position="332"/>
    </location>
</feature>